<organism evidence="2">
    <name type="scientific">mine drainage metagenome</name>
    <dbReference type="NCBI Taxonomy" id="410659"/>
    <lineage>
        <taxon>unclassified sequences</taxon>
        <taxon>metagenomes</taxon>
        <taxon>ecological metagenomes</taxon>
    </lineage>
</organism>
<comment type="caution">
    <text evidence="2">The sequence shown here is derived from an EMBL/GenBank/DDBJ whole genome shotgun (WGS) entry which is preliminary data.</text>
</comment>
<dbReference type="PANTHER" id="PTHR33678:SF1">
    <property type="entry name" value="BLL1576 PROTEIN"/>
    <property type="match status" value="1"/>
</dbReference>
<protein>
    <submittedName>
        <fullName evidence="2">Transposase, IS66</fullName>
    </submittedName>
</protein>
<dbReference type="Pfam" id="PF03050">
    <property type="entry name" value="DDE_Tnp_IS66"/>
    <property type="match status" value="1"/>
</dbReference>
<proteinExistence type="predicted"/>
<sequence>LVVAPVPAKVIPKGLFTASAIASVLVDKFALARPVNKIIASLSMQGLDVSPGSLVGVLAKVAVLLGPLNEAIAAHVRSASWWHCDETSWACFFDPDRPRAPRRAAA</sequence>
<dbReference type="AlphaFoldDB" id="T1B0Q4"/>
<name>T1B0Q4_9ZZZZ</name>
<gene>
    <name evidence="2" type="ORF">B2A_02976</name>
</gene>
<feature type="domain" description="Transposase IS66 central" evidence="1">
    <location>
        <begin position="13"/>
        <end position="91"/>
    </location>
</feature>
<dbReference type="InterPro" id="IPR052344">
    <property type="entry name" value="Transposase-related"/>
</dbReference>
<feature type="non-terminal residue" evidence="2">
    <location>
        <position position="1"/>
    </location>
</feature>
<evidence type="ECO:0000313" key="2">
    <source>
        <dbReference type="EMBL" id="EQD62143.1"/>
    </source>
</evidence>
<accession>T1B0Q4</accession>
<reference evidence="2" key="2">
    <citation type="journal article" date="2014" name="ISME J.">
        <title>Microbial stratification in low pH oxic and suboxic macroscopic growths along an acid mine drainage.</title>
        <authorList>
            <person name="Mendez-Garcia C."/>
            <person name="Mesa V."/>
            <person name="Sprenger R.R."/>
            <person name="Richter M."/>
            <person name="Diez M.S."/>
            <person name="Solano J."/>
            <person name="Bargiela R."/>
            <person name="Golyshina O.V."/>
            <person name="Manteca A."/>
            <person name="Ramos J.L."/>
            <person name="Gallego J.R."/>
            <person name="Llorente I."/>
            <person name="Martins Dos Santos V.A."/>
            <person name="Jensen O.N."/>
            <person name="Pelaez A.I."/>
            <person name="Sanchez J."/>
            <person name="Ferrer M."/>
        </authorList>
    </citation>
    <scope>NUCLEOTIDE SEQUENCE</scope>
</reference>
<dbReference type="EMBL" id="AUZZ01002005">
    <property type="protein sequence ID" value="EQD62143.1"/>
    <property type="molecule type" value="Genomic_DNA"/>
</dbReference>
<feature type="non-terminal residue" evidence="2">
    <location>
        <position position="106"/>
    </location>
</feature>
<evidence type="ECO:0000259" key="1">
    <source>
        <dbReference type="Pfam" id="PF03050"/>
    </source>
</evidence>
<dbReference type="InterPro" id="IPR004291">
    <property type="entry name" value="Transposase_IS66_central"/>
</dbReference>
<reference evidence="2" key="1">
    <citation type="submission" date="2013-08" db="EMBL/GenBank/DDBJ databases">
        <authorList>
            <person name="Mendez C."/>
            <person name="Richter M."/>
            <person name="Ferrer M."/>
            <person name="Sanchez J."/>
        </authorList>
    </citation>
    <scope>NUCLEOTIDE SEQUENCE</scope>
</reference>
<dbReference type="PANTHER" id="PTHR33678">
    <property type="entry name" value="BLL1576 PROTEIN"/>
    <property type="match status" value="1"/>
</dbReference>